<dbReference type="EMBL" id="FNDZ01000005">
    <property type="protein sequence ID" value="SDI88428.1"/>
    <property type="molecule type" value="Genomic_DNA"/>
</dbReference>
<name>A0A1G8P7Z1_9CLOT</name>
<evidence type="ECO:0000313" key="3">
    <source>
        <dbReference type="Proteomes" id="UP000183255"/>
    </source>
</evidence>
<accession>A0A1G8P7Z1</accession>
<evidence type="ECO:0000313" key="2">
    <source>
        <dbReference type="EMBL" id="SDI88428.1"/>
    </source>
</evidence>
<keyword evidence="1" id="KW-0812">Transmembrane</keyword>
<evidence type="ECO:0000256" key="1">
    <source>
        <dbReference type="SAM" id="Phobius"/>
    </source>
</evidence>
<sequence length="406" mass="46867">MRKEERLMDLLGQLDDSFLVDLDDEVSTVLKEKRKKTVGEAIWFQGASLAAAAVLTLIIARTSLLPEVNVPPFDSTLPILHMDYERLFAGGWGYEGLMGKNIEEIHYDAPWESGDFDTLPVFQNAMGSKSETYTMEEKLLRMKKALLSAGERVGVVIQEEEILVEWIQEDYPIVSYESEEHTISVNPDLSARVGFKTPYIVPEELRSKEEPFIEQDSSMVYPTLKENLRLSEYFAETYGDLVMMNDPEMAVEGGDRNIYGKRYYHVFFYEGSVDPKEKFLNYFFRRIYFNAMDMEELSSIAVFQTDLSQKVGEYPIISEREARDLLVKGNYVTSVPETFPGRKYIRRVELVYRTGYDEEFFMPYYRILVEVPALKYEGMNTFGAYYVPAVRAEYLSGLPTYDGSFN</sequence>
<organism evidence="2 3">
    <name type="scientific">Proteiniclasticum ruminis</name>
    <dbReference type="NCBI Taxonomy" id="398199"/>
    <lineage>
        <taxon>Bacteria</taxon>
        <taxon>Bacillati</taxon>
        <taxon>Bacillota</taxon>
        <taxon>Clostridia</taxon>
        <taxon>Eubacteriales</taxon>
        <taxon>Clostridiaceae</taxon>
        <taxon>Proteiniclasticum</taxon>
    </lineage>
</organism>
<dbReference type="RefSeq" id="WP_031576664.1">
    <property type="nucleotide sequence ID" value="NZ_FNDZ01000005.1"/>
</dbReference>
<keyword evidence="1" id="KW-1133">Transmembrane helix</keyword>
<reference evidence="2 3" key="1">
    <citation type="submission" date="2016-10" db="EMBL/GenBank/DDBJ databases">
        <authorList>
            <person name="de Groot N.N."/>
        </authorList>
    </citation>
    <scope>NUCLEOTIDE SEQUENCE [LARGE SCALE GENOMIC DNA]</scope>
    <source>
        <strain evidence="2 3">CGMCC 1.5058</strain>
    </source>
</reference>
<gene>
    <name evidence="2" type="ORF">SAMN05421804_10515</name>
</gene>
<proteinExistence type="predicted"/>
<dbReference type="Proteomes" id="UP000183255">
    <property type="component" value="Unassembled WGS sequence"/>
</dbReference>
<keyword evidence="1" id="KW-0472">Membrane</keyword>
<dbReference type="AlphaFoldDB" id="A0A1G8P7Z1"/>
<protein>
    <submittedName>
        <fullName evidence="2">Uncharacterized protein</fullName>
    </submittedName>
</protein>
<feature type="transmembrane region" description="Helical" evidence="1">
    <location>
        <begin position="41"/>
        <end position="60"/>
    </location>
</feature>